<evidence type="ECO:0000256" key="3">
    <source>
        <dbReference type="ARBA" id="ARBA00022679"/>
    </source>
</evidence>
<dbReference type="GO" id="GO:0032259">
    <property type="term" value="P:methylation"/>
    <property type="evidence" value="ECO:0007669"/>
    <property type="project" value="UniProtKB-KW"/>
</dbReference>
<dbReference type="InterPro" id="IPR050320">
    <property type="entry name" value="N5-glutamine_MTase"/>
</dbReference>
<protein>
    <recommendedName>
        <fullName evidence="1">peptide chain release factor N(5)-glutamine methyltransferase</fullName>
        <ecNumber evidence="1">2.1.1.297</ecNumber>
    </recommendedName>
</protein>
<organism evidence="7 8">
    <name type="scientific">Candidatus Caccosoma faecigallinarum</name>
    <dbReference type="NCBI Taxonomy" id="2840720"/>
    <lineage>
        <taxon>Bacteria</taxon>
        <taxon>Bacillati</taxon>
        <taxon>Bacillota</taxon>
        <taxon>Bacillota incertae sedis</taxon>
        <taxon>Candidatus Caccosoma</taxon>
    </lineage>
</organism>
<evidence type="ECO:0000256" key="2">
    <source>
        <dbReference type="ARBA" id="ARBA00022603"/>
    </source>
</evidence>
<accession>A0A9D1G883</accession>
<keyword evidence="4" id="KW-0949">S-adenosyl-L-methionine</keyword>
<keyword evidence="2 7" id="KW-0489">Methyltransferase</keyword>
<dbReference type="Proteomes" id="UP000886893">
    <property type="component" value="Unassembled WGS sequence"/>
</dbReference>
<sequence>MTYLQMIQEAEKKASLAQMEVNAIKWLFFYSDFAVPYHHLSLPVPLKVYESFMEMVDLYLLKKMPPQYILHKTCFYGYDFYVDENVFIPRMETEQLVEETILRIDQYFENQSLTIADVCCGSGVIGLTMKKEVEQAKVYLCDINPKAIEIVNKNAKNLKVHVTTLCGDFIQPLLEKKLTFDVLVCNPPYIKNQEILDEMVMNYEPHNALFGGEDGLDFYRIIFKHASILLNKKAMMAFEFGYDQKEALETLIQKELPEFRYEFLKDYAGLDRMVFLFKNLF</sequence>
<evidence type="ECO:0000313" key="8">
    <source>
        <dbReference type="Proteomes" id="UP000886893"/>
    </source>
</evidence>
<dbReference type="PANTHER" id="PTHR18895:SF74">
    <property type="entry name" value="MTRF1L RELEASE FACTOR GLUTAMINE METHYLTRANSFERASE"/>
    <property type="match status" value="1"/>
</dbReference>
<dbReference type="InterPro" id="IPR019874">
    <property type="entry name" value="RF_methyltr_PrmC"/>
</dbReference>
<dbReference type="InterPro" id="IPR002052">
    <property type="entry name" value="DNA_methylase_N6_adenine_CS"/>
</dbReference>
<proteinExistence type="predicted"/>
<name>A0A9D1G883_9FIRM</name>
<dbReference type="Gene3D" id="3.40.50.150">
    <property type="entry name" value="Vaccinia Virus protein VP39"/>
    <property type="match status" value="1"/>
</dbReference>
<dbReference type="EC" id="2.1.1.297" evidence="1"/>
<dbReference type="Pfam" id="PF05175">
    <property type="entry name" value="MTS"/>
    <property type="match status" value="1"/>
</dbReference>
<comment type="caution">
    <text evidence="7">The sequence shown here is derived from an EMBL/GenBank/DDBJ whole genome shotgun (WGS) entry which is preliminary data.</text>
</comment>
<dbReference type="InterPro" id="IPR007848">
    <property type="entry name" value="Small_mtfrase_dom"/>
</dbReference>
<dbReference type="NCBIfam" id="TIGR03534">
    <property type="entry name" value="RF_mod_PrmC"/>
    <property type="match status" value="1"/>
</dbReference>
<dbReference type="GO" id="GO:0102559">
    <property type="term" value="F:peptide chain release factor N(5)-glutamine methyltransferase activity"/>
    <property type="evidence" value="ECO:0007669"/>
    <property type="project" value="UniProtKB-EC"/>
</dbReference>
<keyword evidence="3 7" id="KW-0808">Transferase</keyword>
<dbReference type="NCBIfam" id="TIGR00536">
    <property type="entry name" value="hemK_fam"/>
    <property type="match status" value="1"/>
</dbReference>
<dbReference type="EMBL" id="DVKI01000076">
    <property type="protein sequence ID" value="HIT17210.1"/>
    <property type="molecule type" value="Genomic_DNA"/>
</dbReference>
<dbReference type="PROSITE" id="PS00092">
    <property type="entry name" value="N6_MTASE"/>
    <property type="match status" value="1"/>
</dbReference>
<reference evidence="7" key="2">
    <citation type="journal article" date="2021" name="PeerJ">
        <title>Extensive microbial diversity within the chicken gut microbiome revealed by metagenomics and culture.</title>
        <authorList>
            <person name="Gilroy R."/>
            <person name="Ravi A."/>
            <person name="Getino M."/>
            <person name="Pursley I."/>
            <person name="Horton D.L."/>
            <person name="Alikhan N.F."/>
            <person name="Baker D."/>
            <person name="Gharbi K."/>
            <person name="Hall N."/>
            <person name="Watson M."/>
            <person name="Adriaenssens E.M."/>
            <person name="Foster-Nyarko E."/>
            <person name="Jarju S."/>
            <person name="Secka A."/>
            <person name="Antonio M."/>
            <person name="Oren A."/>
            <person name="Chaudhuri R.R."/>
            <person name="La Ragione R."/>
            <person name="Hildebrand F."/>
            <person name="Pallen M.J."/>
        </authorList>
    </citation>
    <scope>NUCLEOTIDE SEQUENCE</scope>
    <source>
        <strain evidence="7">14508</strain>
    </source>
</reference>
<evidence type="ECO:0000256" key="4">
    <source>
        <dbReference type="ARBA" id="ARBA00022691"/>
    </source>
</evidence>
<dbReference type="InterPro" id="IPR004556">
    <property type="entry name" value="HemK-like"/>
</dbReference>
<comment type="catalytic activity">
    <reaction evidence="5">
        <text>L-glutaminyl-[peptide chain release factor] + S-adenosyl-L-methionine = N(5)-methyl-L-glutaminyl-[peptide chain release factor] + S-adenosyl-L-homocysteine + H(+)</text>
        <dbReference type="Rhea" id="RHEA:42896"/>
        <dbReference type="Rhea" id="RHEA-COMP:10271"/>
        <dbReference type="Rhea" id="RHEA-COMP:10272"/>
        <dbReference type="ChEBI" id="CHEBI:15378"/>
        <dbReference type="ChEBI" id="CHEBI:30011"/>
        <dbReference type="ChEBI" id="CHEBI:57856"/>
        <dbReference type="ChEBI" id="CHEBI:59789"/>
        <dbReference type="ChEBI" id="CHEBI:61891"/>
        <dbReference type="EC" id="2.1.1.297"/>
    </reaction>
</comment>
<dbReference type="InterPro" id="IPR029063">
    <property type="entry name" value="SAM-dependent_MTases_sf"/>
</dbReference>
<evidence type="ECO:0000256" key="1">
    <source>
        <dbReference type="ARBA" id="ARBA00012771"/>
    </source>
</evidence>
<dbReference type="AlphaFoldDB" id="A0A9D1G883"/>
<dbReference type="SUPFAM" id="SSF53335">
    <property type="entry name" value="S-adenosyl-L-methionine-dependent methyltransferases"/>
    <property type="match status" value="1"/>
</dbReference>
<dbReference type="PANTHER" id="PTHR18895">
    <property type="entry name" value="HEMK METHYLTRANSFERASE"/>
    <property type="match status" value="1"/>
</dbReference>
<feature type="domain" description="Methyltransferase small" evidence="6">
    <location>
        <begin position="111"/>
        <end position="198"/>
    </location>
</feature>
<evidence type="ECO:0000313" key="7">
    <source>
        <dbReference type="EMBL" id="HIT17210.1"/>
    </source>
</evidence>
<evidence type="ECO:0000259" key="6">
    <source>
        <dbReference type="Pfam" id="PF05175"/>
    </source>
</evidence>
<reference evidence="7" key="1">
    <citation type="submission" date="2020-10" db="EMBL/GenBank/DDBJ databases">
        <authorList>
            <person name="Gilroy R."/>
        </authorList>
    </citation>
    <scope>NUCLEOTIDE SEQUENCE</scope>
    <source>
        <strain evidence="7">14508</strain>
    </source>
</reference>
<evidence type="ECO:0000256" key="5">
    <source>
        <dbReference type="ARBA" id="ARBA00048391"/>
    </source>
</evidence>
<dbReference type="CDD" id="cd02440">
    <property type="entry name" value="AdoMet_MTases"/>
    <property type="match status" value="1"/>
</dbReference>
<gene>
    <name evidence="7" type="primary">prmC</name>
    <name evidence="7" type="ORF">IAD04_02375</name>
</gene>
<dbReference type="GO" id="GO:0003676">
    <property type="term" value="F:nucleic acid binding"/>
    <property type="evidence" value="ECO:0007669"/>
    <property type="project" value="InterPro"/>
</dbReference>